<organism evidence="4 5">
    <name type="scientific">Daejeonella lutea</name>
    <dbReference type="NCBI Taxonomy" id="572036"/>
    <lineage>
        <taxon>Bacteria</taxon>
        <taxon>Pseudomonadati</taxon>
        <taxon>Bacteroidota</taxon>
        <taxon>Sphingobacteriia</taxon>
        <taxon>Sphingobacteriales</taxon>
        <taxon>Sphingobacteriaceae</taxon>
        <taxon>Daejeonella</taxon>
    </lineage>
</organism>
<feature type="chain" id="PRO_5010536126" evidence="1">
    <location>
        <begin position="24"/>
        <end position="499"/>
    </location>
</feature>
<dbReference type="Pfam" id="PF03781">
    <property type="entry name" value="FGE-sulfatase"/>
    <property type="match status" value="1"/>
</dbReference>
<dbReference type="InterPro" id="IPR042095">
    <property type="entry name" value="SUMF_sf"/>
</dbReference>
<feature type="signal peptide" evidence="1">
    <location>
        <begin position="1"/>
        <end position="23"/>
    </location>
</feature>
<name>A0A1T5F7J5_9SPHI</name>
<accession>A0A1T5F7J5</accession>
<evidence type="ECO:0000313" key="4">
    <source>
        <dbReference type="EMBL" id="SKB92110.1"/>
    </source>
</evidence>
<dbReference type="RefSeq" id="WP_079703985.1">
    <property type="nucleotide sequence ID" value="NZ_FUYR01000006.1"/>
</dbReference>
<dbReference type="PANTHER" id="PTHR23150">
    <property type="entry name" value="SULFATASE MODIFYING FACTOR 1, 2"/>
    <property type="match status" value="1"/>
</dbReference>
<dbReference type="Gene3D" id="3.40.50.880">
    <property type="match status" value="1"/>
</dbReference>
<evidence type="ECO:0000259" key="2">
    <source>
        <dbReference type="Pfam" id="PF03781"/>
    </source>
</evidence>
<evidence type="ECO:0000313" key="5">
    <source>
        <dbReference type="Proteomes" id="UP000189981"/>
    </source>
</evidence>
<dbReference type="InterPro" id="IPR029010">
    <property type="entry name" value="ThuA-like"/>
</dbReference>
<dbReference type="GO" id="GO:0120147">
    <property type="term" value="F:formylglycine-generating oxidase activity"/>
    <property type="evidence" value="ECO:0007669"/>
    <property type="project" value="TreeGrafter"/>
</dbReference>
<dbReference type="InterPro" id="IPR016187">
    <property type="entry name" value="CTDL_fold"/>
</dbReference>
<dbReference type="Proteomes" id="UP000189981">
    <property type="component" value="Unassembled WGS sequence"/>
</dbReference>
<dbReference type="STRING" id="572036.SAMN05661099_3484"/>
<dbReference type="EMBL" id="FUYR01000006">
    <property type="protein sequence ID" value="SKB92110.1"/>
    <property type="molecule type" value="Genomic_DNA"/>
</dbReference>
<dbReference type="Pfam" id="PF06283">
    <property type="entry name" value="ThuA"/>
    <property type="match status" value="1"/>
</dbReference>
<proteinExistence type="predicted"/>
<gene>
    <name evidence="4" type="ORF">SAMN05661099_3484</name>
</gene>
<dbReference type="InterPro" id="IPR029062">
    <property type="entry name" value="Class_I_gatase-like"/>
</dbReference>
<dbReference type="SUPFAM" id="SSF52317">
    <property type="entry name" value="Class I glutamine amidotransferase-like"/>
    <property type="match status" value="1"/>
</dbReference>
<dbReference type="AlphaFoldDB" id="A0A1T5F7J5"/>
<feature type="domain" description="Sulfatase-modifying factor enzyme-like" evidence="2">
    <location>
        <begin position="274"/>
        <end position="497"/>
    </location>
</feature>
<feature type="domain" description="ThuA-like" evidence="3">
    <location>
        <begin position="29"/>
        <end position="249"/>
    </location>
</feature>
<keyword evidence="5" id="KW-1185">Reference proteome</keyword>
<dbReference type="SUPFAM" id="SSF56436">
    <property type="entry name" value="C-type lectin-like"/>
    <property type="match status" value="1"/>
</dbReference>
<evidence type="ECO:0000256" key="1">
    <source>
        <dbReference type="SAM" id="SignalP"/>
    </source>
</evidence>
<dbReference type="Gene3D" id="3.90.1580.10">
    <property type="entry name" value="paralog of FGE (formylglycine-generating enzyme)"/>
    <property type="match status" value="1"/>
</dbReference>
<dbReference type="OrthoDB" id="3296611at2"/>
<evidence type="ECO:0000259" key="3">
    <source>
        <dbReference type="Pfam" id="PF06283"/>
    </source>
</evidence>
<dbReference type="InterPro" id="IPR051043">
    <property type="entry name" value="Sulfatase_Mod_Factor_Kinase"/>
</dbReference>
<keyword evidence="1" id="KW-0732">Signal</keyword>
<sequence length="499" mass="56259">MKRYLVFIVILQLCTIMNLSAFAQKPEFKVLAFYSTKVESDHVDFSNDVRAFLKNLAVQKNFTFDATTDWTNLNDTLLRNYQVVIWINDFPHSENQRSTFQRYMENGGGWLGFHVAGYNDKTTKWPWFLSFLGGGVFHSNSWPPIPARLLVDDTNHPVTKRVSAAFASPVNEWYQWKPSPRENKDVKVLVSLDPENYPLGIKDILTGGDNPVVWTNTKYNMIYMNMGHGDKVMSDYMQNNMITDAVLWVGKKKNPSTTNPVALIQTISTPTIEIPEMITVQGGAFMMGDETGLGNKDEMPVHEVKLTTFKIAKTETTVAQWRAFCNATNRAMPAEPAFGWQEDHPIVNVSYDDAIAYCYWLNEKGAKFRLPTEAEWEFAARGGVKTKSYKYSGGDIIDSVAWYGGKGGYGTKAVAKKLPNELGLFDMAGNVYEWVSGGYDPASYASSPKENPKGTPNARFYVLRSGGFDNEAFKSRITYRNILLPSRSNFNKGFRVASD</sequence>
<reference evidence="5" key="1">
    <citation type="submission" date="2017-02" db="EMBL/GenBank/DDBJ databases">
        <authorList>
            <person name="Varghese N."/>
            <person name="Submissions S."/>
        </authorList>
    </citation>
    <scope>NUCLEOTIDE SEQUENCE [LARGE SCALE GENOMIC DNA]</scope>
    <source>
        <strain evidence="5">DSM 22385</strain>
    </source>
</reference>
<dbReference type="PANTHER" id="PTHR23150:SF19">
    <property type="entry name" value="FORMYLGLYCINE-GENERATING ENZYME"/>
    <property type="match status" value="1"/>
</dbReference>
<protein>
    <submittedName>
        <fullName evidence="4">Formylglycine-generating enzyme, required for sulfatase activity, contains SUMF1/FGE domain</fullName>
    </submittedName>
</protein>
<dbReference type="InterPro" id="IPR005532">
    <property type="entry name" value="SUMF_dom"/>
</dbReference>